<evidence type="ECO:0000256" key="1">
    <source>
        <dbReference type="SAM" id="MobiDB-lite"/>
    </source>
</evidence>
<name>A0A0H5P4Z5_NOCFR</name>
<protein>
    <recommendedName>
        <fullName evidence="5">Lipoprotein</fullName>
    </recommendedName>
</protein>
<dbReference type="PROSITE" id="PS51257">
    <property type="entry name" value="PROKAR_LIPOPROTEIN"/>
    <property type="match status" value="1"/>
</dbReference>
<keyword evidence="2" id="KW-0732">Signal</keyword>
<geneLocation type="plasmid" evidence="3">
    <name>2</name>
</geneLocation>
<dbReference type="AlphaFoldDB" id="A0A0H5P4Z5"/>
<dbReference type="EMBL" id="LN868939">
    <property type="protein sequence ID" value="CRY82563.1"/>
    <property type="molecule type" value="Genomic_DNA"/>
</dbReference>
<gene>
    <name evidence="3" type="ORF">ERS450000_05037</name>
</gene>
<feature type="signal peptide" evidence="2">
    <location>
        <begin position="1"/>
        <end position="18"/>
    </location>
</feature>
<feature type="chain" id="PRO_5005221719" description="Lipoprotein" evidence="2">
    <location>
        <begin position="19"/>
        <end position="212"/>
    </location>
</feature>
<evidence type="ECO:0008006" key="5">
    <source>
        <dbReference type="Google" id="ProtNLM"/>
    </source>
</evidence>
<organism evidence="3 4">
    <name type="scientific">Nocardia farcinica</name>
    <dbReference type="NCBI Taxonomy" id="37329"/>
    <lineage>
        <taxon>Bacteria</taxon>
        <taxon>Bacillati</taxon>
        <taxon>Actinomycetota</taxon>
        <taxon>Actinomycetes</taxon>
        <taxon>Mycobacteriales</taxon>
        <taxon>Nocardiaceae</taxon>
        <taxon>Nocardia</taxon>
    </lineage>
</organism>
<accession>A0A0H5P4Z5</accession>
<dbReference type="RefSeq" id="WP_060594421.1">
    <property type="nucleotide sequence ID" value="NZ_CP031418.1"/>
</dbReference>
<proteinExistence type="predicted"/>
<sequence>MSARVRIGAALVAAVASAAVVAGCGSGEPARFGGVPQSCARLLAPAVAEIRAFAGALYTEGDFEQPQTAAATDPDRPSRACGGAYPQRPVAAPAPGAALSRIVSVVFAVQRGDDPVAGAAKYLDVAAGSAEGVRGREVGDESYSGTPPFAETGAVQIGFRVSNAVVTVSVVGTDAALREGGAPEPVPTAELSTVATGIARTLAADLDSVLPG</sequence>
<evidence type="ECO:0000313" key="3">
    <source>
        <dbReference type="EMBL" id="CRY82563.1"/>
    </source>
</evidence>
<keyword evidence="3" id="KW-0614">Plasmid</keyword>
<evidence type="ECO:0000256" key="2">
    <source>
        <dbReference type="SAM" id="SignalP"/>
    </source>
</evidence>
<evidence type="ECO:0000313" key="4">
    <source>
        <dbReference type="Proteomes" id="UP000057820"/>
    </source>
</evidence>
<dbReference type="KEGG" id="nfr:ERS450000_05037"/>
<feature type="region of interest" description="Disordered" evidence="1">
    <location>
        <begin position="64"/>
        <end position="87"/>
    </location>
</feature>
<dbReference type="Proteomes" id="UP000057820">
    <property type="component" value="Plasmid 2"/>
</dbReference>
<reference evidence="4" key="1">
    <citation type="submission" date="2015-03" db="EMBL/GenBank/DDBJ databases">
        <authorList>
            <consortium name="Pathogen Informatics"/>
        </authorList>
    </citation>
    <scope>NUCLEOTIDE SEQUENCE [LARGE SCALE GENOMIC DNA]</scope>
    <source>
        <strain evidence="4">NCTC11134</strain>
        <plasmid evidence="4">2</plasmid>
    </source>
</reference>